<name>A0A9Y1FNV1_9ARCH</name>
<dbReference type="InterPro" id="IPR006121">
    <property type="entry name" value="HMA_dom"/>
</dbReference>
<dbReference type="GO" id="GO:0046872">
    <property type="term" value="F:metal ion binding"/>
    <property type="evidence" value="ECO:0007669"/>
    <property type="project" value="InterPro"/>
</dbReference>
<dbReference type="CDD" id="cd00371">
    <property type="entry name" value="HMA"/>
    <property type="match status" value="1"/>
</dbReference>
<dbReference type="InterPro" id="IPR036163">
    <property type="entry name" value="HMA_dom_sf"/>
</dbReference>
<evidence type="ECO:0000259" key="1">
    <source>
        <dbReference type="PROSITE" id="PS50846"/>
    </source>
</evidence>
<organism evidence="2">
    <name type="scientific">Candidatus Heimdallarchaeum endolithica</name>
    <dbReference type="NCBI Taxonomy" id="2876572"/>
    <lineage>
        <taxon>Archaea</taxon>
        <taxon>Promethearchaeati</taxon>
        <taxon>Candidatus Heimdallarchaeota</taxon>
        <taxon>Candidatus Heimdallarchaeia (ex Rinke et al. 2021) (nom. nud.)</taxon>
        <taxon>Candidatus Heimdallarchaeales</taxon>
        <taxon>Candidatus Heimdallarchaeaceae</taxon>
        <taxon>Candidatus Heimdallarchaeum</taxon>
    </lineage>
</organism>
<evidence type="ECO:0000313" key="2">
    <source>
        <dbReference type="EMBL" id="UJG43033.1"/>
    </source>
</evidence>
<dbReference type="Gene3D" id="3.30.70.100">
    <property type="match status" value="1"/>
</dbReference>
<gene>
    <name evidence="2" type="ORF">K9W46_11735</name>
</gene>
<accession>A0A9Y1FNV1</accession>
<dbReference type="AlphaFoldDB" id="A0A9Y1FNV1"/>
<feature type="domain" description="HMA" evidence="1">
    <location>
        <begin position="3"/>
        <end position="67"/>
    </location>
</feature>
<dbReference type="SUPFAM" id="SSF55008">
    <property type="entry name" value="HMA, heavy metal-associated domain"/>
    <property type="match status" value="1"/>
</dbReference>
<dbReference type="Proteomes" id="UP001200513">
    <property type="component" value="Chromosome"/>
</dbReference>
<reference evidence="2" key="1">
    <citation type="journal article" date="2022" name="Nat. Microbiol.">
        <title>Unique mobile elements and scalable gene flow at the prokaryote-eukaryote boundary revealed by circularized Asgard archaea genomes.</title>
        <authorList>
            <person name="Wu F."/>
            <person name="Speth D.R."/>
            <person name="Philosof A."/>
            <person name="Cremiere A."/>
            <person name="Narayanan A."/>
            <person name="Barco R.A."/>
            <person name="Connon S.A."/>
            <person name="Amend J.P."/>
            <person name="Antoshechkin I.A."/>
            <person name="Orphan V.J."/>
        </authorList>
    </citation>
    <scope>NUCLEOTIDE SEQUENCE</scope>
    <source>
        <strain evidence="2">PR6</strain>
    </source>
</reference>
<dbReference type="EMBL" id="CP084167">
    <property type="protein sequence ID" value="UJG43033.1"/>
    <property type="molecule type" value="Genomic_DNA"/>
</dbReference>
<sequence length="67" mass="7670">MEEKIKLEIQGMSCKSCELHIKKALSKLKGINNVYVSKWEEGKAEIITSKIINDETIRATFENIDTK</sequence>
<protein>
    <submittedName>
        <fullName evidence="2">Cation transporter</fullName>
    </submittedName>
</protein>
<proteinExistence type="predicted"/>
<dbReference type="PROSITE" id="PS50846">
    <property type="entry name" value="HMA_2"/>
    <property type="match status" value="1"/>
</dbReference>
<dbReference type="Pfam" id="PF00403">
    <property type="entry name" value="HMA"/>
    <property type="match status" value="1"/>
</dbReference>